<dbReference type="SUPFAM" id="SSF51197">
    <property type="entry name" value="Clavaminate synthase-like"/>
    <property type="match status" value="1"/>
</dbReference>
<dbReference type="Pfam" id="PF02668">
    <property type="entry name" value="TauD"/>
    <property type="match status" value="1"/>
</dbReference>
<dbReference type="GO" id="GO:0046872">
    <property type="term" value="F:metal ion binding"/>
    <property type="evidence" value="ECO:0007669"/>
    <property type="project" value="UniProtKB-KW"/>
</dbReference>
<dbReference type="Gene3D" id="3.60.130.10">
    <property type="entry name" value="Clavaminate synthase-like"/>
    <property type="match status" value="1"/>
</dbReference>
<sequence>FEGPLSVAGEDVEGYYRAYEMFAKSMSNSRYLLNHRLQPGELVVFNNLRMLHGRNHFKSNGGKRHLKGCYVNVDVFKSMTQVLNNHVGDGRLAKRVGNQCWF</sequence>
<dbReference type="InterPro" id="IPR042098">
    <property type="entry name" value="TauD-like_sf"/>
</dbReference>
<keyword evidence="5" id="KW-0560">Oxidoreductase</keyword>
<comment type="cofactor">
    <cofactor evidence="1">
        <name>Fe(2+)</name>
        <dbReference type="ChEBI" id="CHEBI:29033"/>
    </cofactor>
</comment>
<proteinExistence type="inferred from homology"/>
<name>A0A0B6ZNY6_9EUPU</name>
<comment type="similarity">
    <text evidence="2">Belongs to the gamma-BBH/TMLD family.</text>
</comment>
<keyword evidence="3" id="KW-0479">Metal-binding</keyword>
<dbReference type="EMBL" id="HACG01022555">
    <property type="protein sequence ID" value="CEK69420.1"/>
    <property type="molecule type" value="Transcribed_RNA"/>
</dbReference>
<protein>
    <recommendedName>
        <fullName evidence="7">TauD/TfdA-like domain-containing protein</fullName>
    </recommendedName>
</protein>
<evidence type="ECO:0000313" key="8">
    <source>
        <dbReference type="EMBL" id="CEK69420.1"/>
    </source>
</evidence>
<evidence type="ECO:0000256" key="3">
    <source>
        <dbReference type="ARBA" id="ARBA00022723"/>
    </source>
</evidence>
<dbReference type="PANTHER" id="PTHR10696">
    <property type="entry name" value="GAMMA-BUTYROBETAINE HYDROXYLASE-RELATED"/>
    <property type="match status" value="1"/>
</dbReference>
<evidence type="ECO:0000256" key="4">
    <source>
        <dbReference type="ARBA" id="ARBA00022964"/>
    </source>
</evidence>
<evidence type="ECO:0000256" key="2">
    <source>
        <dbReference type="ARBA" id="ARBA00008654"/>
    </source>
</evidence>
<feature type="domain" description="TauD/TfdA-like" evidence="7">
    <location>
        <begin position="7"/>
        <end position="70"/>
    </location>
</feature>
<reference evidence="8" key="1">
    <citation type="submission" date="2014-12" db="EMBL/GenBank/DDBJ databases">
        <title>Insight into the proteome of Arion vulgaris.</title>
        <authorList>
            <person name="Aradska J."/>
            <person name="Bulat T."/>
            <person name="Smidak R."/>
            <person name="Sarate P."/>
            <person name="Gangsoo J."/>
            <person name="Sialana F."/>
            <person name="Bilban M."/>
            <person name="Lubec G."/>
        </authorList>
    </citation>
    <scope>NUCLEOTIDE SEQUENCE</scope>
    <source>
        <tissue evidence="8">Skin</tissue>
    </source>
</reference>
<dbReference type="InterPro" id="IPR050411">
    <property type="entry name" value="AlphaKG_dependent_hydroxylases"/>
</dbReference>
<feature type="non-terminal residue" evidence="8">
    <location>
        <position position="1"/>
    </location>
</feature>
<evidence type="ECO:0000256" key="5">
    <source>
        <dbReference type="ARBA" id="ARBA00023002"/>
    </source>
</evidence>
<accession>A0A0B6ZNY6</accession>
<dbReference type="InterPro" id="IPR003819">
    <property type="entry name" value="TauD/TfdA-like"/>
</dbReference>
<dbReference type="AlphaFoldDB" id="A0A0B6ZNY6"/>
<evidence type="ECO:0000259" key="7">
    <source>
        <dbReference type="Pfam" id="PF02668"/>
    </source>
</evidence>
<organism evidence="8">
    <name type="scientific">Arion vulgaris</name>
    <dbReference type="NCBI Taxonomy" id="1028688"/>
    <lineage>
        <taxon>Eukaryota</taxon>
        <taxon>Metazoa</taxon>
        <taxon>Spiralia</taxon>
        <taxon>Lophotrochozoa</taxon>
        <taxon>Mollusca</taxon>
        <taxon>Gastropoda</taxon>
        <taxon>Heterobranchia</taxon>
        <taxon>Euthyneura</taxon>
        <taxon>Panpulmonata</taxon>
        <taxon>Eupulmonata</taxon>
        <taxon>Stylommatophora</taxon>
        <taxon>Helicina</taxon>
        <taxon>Arionoidea</taxon>
        <taxon>Arionidae</taxon>
        <taxon>Arion</taxon>
    </lineage>
</organism>
<dbReference type="GO" id="GO:0051213">
    <property type="term" value="F:dioxygenase activity"/>
    <property type="evidence" value="ECO:0007669"/>
    <property type="project" value="UniProtKB-KW"/>
</dbReference>
<gene>
    <name evidence="8" type="primary">ORF70176</name>
</gene>
<evidence type="ECO:0000256" key="6">
    <source>
        <dbReference type="ARBA" id="ARBA00023004"/>
    </source>
</evidence>
<dbReference type="GO" id="GO:0045329">
    <property type="term" value="P:carnitine biosynthetic process"/>
    <property type="evidence" value="ECO:0007669"/>
    <property type="project" value="TreeGrafter"/>
</dbReference>
<keyword evidence="4" id="KW-0223">Dioxygenase</keyword>
<dbReference type="GO" id="GO:0005739">
    <property type="term" value="C:mitochondrion"/>
    <property type="evidence" value="ECO:0007669"/>
    <property type="project" value="TreeGrafter"/>
</dbReference>
<keyword evidence="6" id="KW-0408">Iron</keyword>
<evidence type="ECO:0000256" key="1">
    <source>
        <dbReference type="ARBA" id="ARBA00001954"/>
    </source>
</evidence>
<dbReference type="PANTHER" id="PTHR10696:SF25">
    <property type="entry name" value="OXIDOREDUCTASE AIM17-RELATED"/>
    <property type="match status" value="1"/>
</dbReference>